<name>A0A0Q2MGF2_VIBFU</name>
<dbReference type="PANTHER" id="PTHR30532">
    <property type="entry name" value="IRON III DICITRATE-BINDING PERIPLASMIC PROTEIN"/>
    <property type="match status" value="1"/>
</dbReference>
<dbReference type="CDD" id="cd01140">
    <property type="entry name" value="FatB"/>
    <property type="match status" value="1"/>
</dbReference>
<evidence type="ECO:0000256" key="4">
    <source>
        <dbReference type="ARBA" id="ARBA00022496"/>
    </source>
</evidence>
<dbReference type="Pfam" id="PF01497">
    <property type="entry name" value="Peripla_BP_2"/>
    <property type="match status" value="1"/>
</dbReference>
<dbReference type="PANTHER" id="PTHR30532:SF28">
    <property type="entry name" value="PETROBACTIN-BINDING PROTEIN YCLQ"/>
    <property type="match status" value="1"/>
</dbReference>
<dbReference type="Gene3D" id="3.40.50.1980">
    <property type="entry name" value="Nitrogenase molybdenum iron protein domain"/>
    <property type="match status" value="2"/>
</dbReference>
<evidence type="ECO:0000256" key="1">
    <source>
        <dbReference type="ARBA" id="ARBA00004196"/>
    </source>
</evidence>
<evidence type="ECO:0000259" key="7">
    <source>
        <dbReference type="PROSITE" id="PS50983"/>
    </source>
</evidence>
<organism evidence="8 9">
    <name type="scientific">Vibrio furnissii</name>
    <dbReference type="NCBI Taxonomy" id="29494"/>
    <lineage>
        <taxon>Bacteria</taxon>
        <taxon>Pseudomonadati</taxon>
        <taxon>Pseudomonadota</taxon>
        <taxon>Gammaproteobacteria</taxon>
        <taxon>Vibrionales</taxon>
        <taxon>Vibrionaceae</taxon>
        <taxon>Vibrio</taxon>
    </lineage>
</organism>
<reference evidence="8 9" key="1">
    <citation type="submission" date="2015-08" db="EMBL/GenBank/DDBJ databases">
        <title>Antibacterial properties of a collection of Vibrionaceae strains.</title>
        <authorList>
            <person name="Giubergia S."/>
        </authorList>
    </citation>
    <scope>NUCLEOTIDE SEQUENCE [LARGE SCALE GENOMIC DNA]</scope>
    <source>
        <strain evidence="8 9">S0821</strain>
    </source>
</reference>
<comment type="subcellular location">
    <subcellularLocation>
        <location evidence="1">Cell envelope</location>
    </subcellularLocation>
</comment>
<evidence type="ECO:0000313" key="8">
    <source>
        <dbReference type="EMBL" id="KQH86794.1"/>
    </source>
</evidence>
<dbReference type="GO" id="GO:0030288">
    <property type="term" value="C:outer membrane-bounded periplasmic space"/>
    <property type="evidence" value="ECO:0007669"/>
    <property type="project" value="TreeGrafter"/>
</dbReference>
<evidence type="ECO:0000256" key="6">
    <source>
        <dbReference type="SAM" id="SignalP"/>
    </source>
</evidence>
<dbReference type="InterPro" id="IPR033870">
    <property type="entry name" value="FatB"/>
</dbReference>
<keyword evidence="4" id="KW-0408">Iron</keyword>
<dbReference type="InterPro" id="IPR002491">
    <property type="entry name" value="ABC_transptr_periplasmic_BD"/>
</dbReference>
<dbReference type="Proteomes" id="UP000051221">
    <property type="component" value="Unassembled WGS sequence"/>
</dbReference>
<evidence type="ECO:0000256" key="3">
    <source>
        <dbReference type="ARBA" id="ARBA00022448"/>
    </source>
</evidence>
<dbReference type="OMA" id="GYWQSTQ"/>
<dbReference type="AlphaFoldDB" id="A0A0Q2MGF2"/>
<feature type="domain" description="Fe/B12 periplasmic-binding" evidence="7">
    <location>
        <begin position="40"/>
        <end position="303"/>
    </location>
</feature>
<comment type="caution">
    <text evidence="8">The sequence shown here is derived from an EMBL/GenBank/DDBJ whole genome shotgun (WGS) entry which is preliminary data.</text>
</comment>
<feature type="chain" id="PRO_5006194528" evidence="6">
    <location>
        <begin position="21"/>
        <end position="303"/>
    </location>
</feature>
<comment type="similarity">
    <text evidence="2">Belongs to the bacterial solute-binding protein 8 family.</text>
</comment>
<dbReference type="InterPro" id="IPR051313">
    <property type="entry name" value="Bact_iron-sidero_bind"/>
</dbReference>
<dbReference type="EMBL" id="LKHS01000005">
    <property type="protein sequence ID" value="KQH86794.1"/>
    <property type="molecule type" value="Genomic_DNA"/>
</dbReference>
<keyword evidence="4" id="KW-0406">Ion transport</keyword>
<keyword evidence="9" id="KW-1185">Reference proteome</keyword>
<evidence type="ECO:0000256" key="2">
    <source>
        <dbReference type="ARBA" id="ARBA00008814"/>
    </source>
</evidence>
<dbReference type="InParanoid" id="A0A0Q2MGF2"/>
<keyword evidence="5 6" id="KW-0732">Signal</keyword>
<evidence type="ECO:0000256" key="5">
    <source>
        <dbReference type="ARBA" id="ARBA00022729"/>
    </source>
</evidence>
<sequence>MKSVLSLTSLALVMSFSAHAAQVTIEHQMGKTTLEQKPQRVVVIGLGVLDAVDSFGIQPVAVSKVPQLPPYLEKYKGNQYGQAGSLFEPDFESIYMQKPDVIIIGPRAATSYGELSKIAPTIVFAADDSKGYWESTQEQWQNLGKVFGIEDQVNAKIAEINAQFKAVNDYTQTHEVNALTVMSSGGNLTTFGAESRFSAIYRDFGFHENVKVKQGGRHGDLISYEFIREHNPQTLFIIDRDKLVNKGKSNTHREFENDLVKATDAYKNQHMTYLDLNAWYISISGVKATEQMVVDMKQSIGLL</sequence>
<protein>
    <submittedName>
        <fullName evidence="8">Enterochelin ABC transporter substrate-binding protein</fullName>
    </submittedName>
</protein>
<dbReference type="SUPFAM" id="SSF53807">
    <property type="entry name" value="Helical backbone' metal receptor"/>
    <property type="match status" value="1"/>
</dbReference>
<dbReference type="OrthoDB" id="63946at2"/>
<proteinExistence type="inferred from homology"/>
<dbReference type="RefSeq" id="WP_014257517.1">
    <property type="nucleotide sequence ID" value="NZ_CAWQRI010000073.1"/>
</dbReference>
<keyword evidence="3" id="KW-0813">Transport</keyword>
<accession>A0A0Q2MGF2</accession>
<evidence type="ECO:0000313" key="9">
    <source>
        <dbReference type="Proteomes" id="UP000051221"/>
    </source>
</evidence>
<keyword evidence="4" id="KW-0410">Iron transport</keyword>
<feature type="signal peptide" evidence="6">
    <location>
        <begin position="1"/>
        <end position="20"/>
    </location>
</feature>
<dbReference type="PROSITE" id="PS50983">
    <property type="entry name" value="FE_B12_PBP"/>
    <property type="match status" value="1"/>
</dbReference>
<dbReference type="GO" id="GO:1901678">
    <property type="term" value="P:iron coordination entity transport"/>
    <property type="evidence" value="ECO:0007669"/>
    <property type="project" value="UniProtKB-ARBA"/>
</dbReference>
<gene>
    <name evidence="8" type="ORF">AMR76_06845</name>
</gene>